<dbReference type="GO" id="GO:0046872">
    <property type="term" value="F:metal ion binding"/>
    <property type="evidence" value="ECO:0007669"/>
    <property type="project" value="UniProtKB-KW"/>
</dbReference>
<keyword evidence="6" id="KW-1133">Transmembrane helix</keyword>
<keyword evidence="5" id="KW-0408">Iron</keyword>
<dbReference type="EMBL" id="UINC01193728">
    <property type="protein sequence ID" value="SVE09482.1"/>
    <property type="molecule type" value="Genomic_DNA"/>
</dbReference>
<keyword evidence="6" id="KW-0472">Membrane</keyword>
<evidence type="ECO:0000313" key="8">
    <source>
        <dbReference type="EMBL" id="SVE09482.1"/>
    </source>
</evidence>
<dbReference type="InterPro" id="IPR036280">
    <property type="entry name" value="Multihaem_cyt_sf"/>
</dbReference>
<gene>
    <name evidence="8" type="ORF">METZ01_LOCUS462336</name>
</gene>
<name>A0A383AP22_9ZZZZ</name>
<sequence>MIPGDFKLKKPSRKQTILLIVSGIIGLFGTAAAVTVGIFVISAWWELPLDIYGTNEGPDQPIAFPHTKHVQELGLDCTFCHRTVAKESSASIPSVEFCVTCHKIIGDNSEEIAKLRSYNTNETPINWQRVHRVPDHVQFVHESHIRFFSGNKLVVNKVDRNKVSSQIALDDAIKIYPNAEVGKPIDVKESQVCMTC</sequence>
<dbReference type="GO" id="GO:0020037">
    <property type="term" value="F:heme binding"/>
    <property type="evidence" value="ECO:0007669"/>
    <property type="project" value="InterPro"/>
</dbReference>
<keyword evidence="3" id="KW-0479">Metal-binding</keyword>
<protein>
    <recommendedName>
        <fullName evidence="7">Class III cytochrome C domain-containing protein</fullName>
    </recommendedName>
</protein>
<evidence type="ECO:0000256" key="6">
    <source>
        <dbReference type="SAM" id="Phobius"/>
    </source>
</evidence>
<keyword evidence="4" id="KW-0249">Electron transport</keyword>
<proteinExistence type="predicted"/>
<dbReference type="PANTHER" id="PTHR39425">
    <property type="entry name" value="LIPOPROTEIN CYTOCHROME C"/>
    <property type="match status" value="1"/>
</dbReference>
<evidence type="ECO:0000256" key="1">
    <source>
        <dbReference type="ARBA" id="ARBA00022448"/>
    </source>
</evidence>
<dbReference type="PANTHER" id="PTHR39425:SF1">
    <property type="entry name" value="CYTOCHROME C7-LIKE DOMAIN-CONTAINING PROTEIN"/>
    <property type="match status" value="1"/>
</dbReference>
<feature type="domain" description="Class III cytochrome C" evidence="7">
    <location>
        <begin position="59"/>
        <end position="110"/>
    </location>
</feature>
<feature type="non-terminal residue" evidence="8">
    <location>
        <position position="196"/>
    </location>
</feature>
<dbReference type="Pfam" id="PF02085">
    <property type="entry name" value="Cytochrom_CIII"/>
    <property type="match status" value="1"/>
</dbReference>
<keyword evidence="2" id="KW-0349">Heme</keyword>
<keyword evidence="1" id="KW-0813">Transport</keyword>
<dbReference type="InterPro" id="IPR020942">
    <property type="entry name" value="Cyt_c_III_dom"/>
</dbReference>
<evidence type="ECO:0000256" key="2">
    <source>
        <dbReference type="ARBA" id="ARBA00022617"/>
    </source>
</evidence>
<dbReference type="SUPFAM" id="SSF48695">
    <property type="entry name" value="Multiheme cytochromes"/>
    <property type="match status" value="1"/>
</dbReference>
<evidence type="ECO:0000256" key="5">
    <source>
        <dbReference type="ARBA" id="ARBA00023004"/>
    </source>
</evidence>
<evidence type="ECO:0000256" key="4">
    <source>
        <dbReference type="ARBA" id="ARBA00022982"/>
    </source>
</evidence>
<dbReference type="Gene3D" id="3.90.10.10">
    <property type="entry name" value="Cytochrome C3"/>
    <property type="match status" value="1"/>
</dbReference>
<dbReference type="CDD" id="cd08168">
    <property type="entry name" value="Cytochrom_C3"/>
    <property type="match status" value="1"/>
</dbReference>
<dbReference type="AlphaFoldDB" id="A0A383AP22"/>
<accession>A0A383AP22</accession>
<reference evidence="8" key="1">
    <citation type="submission" date="2018-05" db="EMBL/GenBank/DDBJ databases">
        <authorList>
            <person name="Lanie J.A."/>
            <person name="Ng W.-L."/>
            <person name="Kazmierczak K.M."/>
            <person name="Andrzejewski T.M."/>
            <person name="Davidsen T.M."/>
            <person name="Wayne K.J."/>
            <person name="Tettelin H."/>
            <person name="Glass J.I."/>
            <person name="Rusch D."/>
            <person name="Podicherti R."/>
            <person name="Tsui H.-C.T."/>
            <person name="Winkler M.E."/>
        </authorList>
    </citation>
    <scope>NUCLEOTIDE SEQUENCE</scope>
</reference>
<dbReference type="GO" id="GO:0009055">
    <property type="term" value="F:electron transfer activity"/>
    <property type="evidence" value="ECO:0007669"/>
    <property type="project" value="InterPro"/>
</dbReference>
<feature type="transmembrane region" description="Helical" evidence="6">
    <location>
        <begin position="17"/>
        <end position="45"/>
    </location>
</feature>
<organism evidence="8">
    <name type="scientific">marine metagenome</name>
    <dbReference type="NCBI Taxonomy" id="408172"/>
    <lineage>
        <taxon>unclassified sequences</taxon>
        <taxon>metagenomes</taxon>
        <taxon>ecological metagenomes</taxon>
    </lineage>
</organism>
<evidence type="ECO:0000256" key="3">
    <source>
        <dbReference type="ARBA" id="ARBA00022723"/>
    </source>
</evidence>
<evidence type="ECO:0000259" key="7">
    <source>
        <dbReference type="Pfam" id="PF02085"/>
    </source>
</evidence>
<keyword evidence="6" id="KW-0812">Transmembrane</keyword>